<feature type="region of interest" description="Disordered" evidence="9">
    <location>
        <begin position="456"/>
        <end position="475"/>
    </location>
</feature>
<feature type="transmembrane region" description="Helical" evidence="10">
    <location>
        <begin position="280"/>
        <end position="302"/>
    </location>
</feature>
<evidence type="ECO:0000313" key="14">
    <source>
        <dbReference type="Proteomes" id="UP000196386"/>
    </source>
</evidence>
<dbReference type="GO" id="GO:0007165">
    <property type="term" value="P:signal transduction"/>
    <property type="evidence" value="ECO:0007669"/>
    <property type="project" value="UniProtKB-KW"/>
</dbReference>
<evidence type="ECO:0000256" key="10">
    <source>
        <dbReference type="SAM" id="Phobius"/>
    </source>
</evidence>
<dbReference type="SUPFAM" id="SSF103190">
    <property type="entry name" value="Sensory domain-like"/>
    <property type="match status" value="1"/>
</dbReference>
<protein>
    <recommendedName>
        <fullName evidence="15">Methyl-accepting chemotaxis protein</fullName>
    </recommendedName>
</protein>
<dbReference type="Gene3D" id="3.30.450.20">
    <property type="entry name" value="PAS domain"/>
    <property type="match status" value="1"/>
</dbReference>
<dbReference type="SUPFAM" id="SSF58104">
    <property type="entry name" value="Methyl-accepting chemotaxis protein (MCP) signaling domain"/>
    <property type="match status" value="1"/>
</dbReference>
<dbReference type="InterPro" id="IPR029151">
    <property type="entry name" value="Sensor-like_sf"/>
</dbReference>
<gene>
    <name evidence="13" type="ORF">B5F11_12600</name>
</gene>
<dbReference type="EMBL" id="NFKP01000016">
    <property type="protein sequence ID" value="OUP68591.1"/>
    <property type="molecule type" value="Genomic_DNA"/>
</dbReference>
<dbReference type="CDD" id="cd12912">
    <property type="entry name" value="PDC2_MCP_like"/>
    <property type="match status" value="1"/>
</dbReference>
<comment type="similarity">
    <text evidence="7">Belongs to the methyl-accepting chemotaxis (MCP) protein family.</text>
</comment>
<keyword evidence="8" id="KW-0807">Transducer</keyword>
<evidence type="ECO:0000256" key="7">
    <source>
        <dbReference type="ARBA" id="ARBA00029447"/>
    </source>
</evidence>
<feature type="domain" description="Methyl-accepting transducer" evidence="11">
    <location>
        <begin position="411"/>
        <end position="640"/>
    </location>
</feature>
<sequence>MKSIKAKILVSMISTVVISLILVGGIACALGYMGTQSALENSMRQTAVVAAERVSYQLREYMTIASETGSLPRLSDPESTLADKQQLLQQKVDTYGFQRYNLLDTRGHSLLDGSDYSNRAYFQEAMKGNAYVSEPLISSATGEVTIIVSAPVWENGEAGGRIIGVVYFVPHETFLNDIVSSLKISAGGSSYMLDAKGNTIAHKNLESVLNQENTIEDARSDKSLADLAAIESDMIAGHTGFEQYRYDGVTKFTAYAPVPDTNGWSIAINAPTSDFTGTTVLGVIVTVVLLAVAAIVASLLALRLAVGIGTPIKACAERLELLSQGNLDAPVPDFQRNDEVGALVTSTTIIVNALSAILKDIDYLLGQMGHGNFVVDSQIADLYIGNFEPLLVSMRQIKDKLSDTLSQISASAGQISSGANQVSDGAQALAQGATEQASSVQELAATIHEIFDSTQETAAVSRESQSRAEQAGGEVVRSNELMKQMTVAMKEISESSQKISNIITTIEDIAFQTNILALNAAVEAARAGTAGKGFAVVADEVRNLASKSDEAAKATKDLIESSVQSVENGNKIVNEVTGALHRTTELAGLAVADMVKVAGMVEAAVVSISQVTEGLDQISAVVQTNSATSEESAAASEELSSQAQLLNDLVSQFQLPDNHCSSYMWQEQ</sequence>
<evidence type="ECO:0000256" key="6">
    <source>
        <dbReference type="ARBA" id="ARBA00023136"/>
    </source>
</evidence>
<dbReference type="PROSITE" id="PS50111">
    <property type="entry name" value="CHEMOTAXIS_TRANSDUC_2"/>
    <property type="match status" value="1"/>
</dbReference>
<evidence type="ECO:0000256" key="4">
    <source>
        <dbReference type="ARBA" id="ARBA00022692"/>
    </source>
</evidence>
<dbReference type="InterPro" id="IPR003660">
    <property type="entry name" value="HAMP_dom"/>
</dbReference>
<evidence type="ECO:0000259" key="12">
    <source>
        <dbReference type="PROSITE" id="PS50885"/>
    </source>
</evidence>
<dbReference type="PROSITE" id="PS50885">
    <property type="entry name" value="HAMP"/>
    <property type="match status" value="1"/>
</dbReference>
<dbReference type="GO" id="GO:0006935">
    <property type="term" value="P:chemotaxis"/>
    <property type="evidence" value="ECO:0007669"/>
    <property type="project" value="UniProtKB-KW"/>
</dbReference>
<evidence type="ECO:0000256" key="5">
    <source>
        <dbReference type="ARBA" id="ARBA00022989"/>
    </source>
</evidence>
<evidence type="ECO:0000259" key="11">
    <source>
        <dbReference type="PROSITE" id="PS50111"/>
    </source>
</evidence>
<dbReference type="SMART" id="SM00283">
    <property type="entry name" value="MA"/>
    <property type="match status" value="1"/>
</dbReference>
<evidence type="ECO:0000256" key="1">
    <source>
        <dbReference type="ARBA" id="ARBA00004651"/>
    </source>
</evidence>
<feature type="transmembrane region" description="Helical" evidence="10">
    <location>
        <begin position="12"/>
        <end position="34"/>
    </location>
</feature>
<dbReference type="RefSeq" id="WP_087301898.1">
    <property type="nucleotide sequence ID" value="NZ_CAJFJR010000007.1"/>
</dbReference>
<dbReference type="AlphaFoldDB" id="A0A1Y4MLZ5"/>
<keyword evidence="2" id="KW-1003">Cell membrane</keyword>
<dbReference type="InterPro" id="IPR033479">
    <property type="entry name" value="dCache_1"/>
</dbReference>
<dbReference type="InterPro" id="IPR004089">
    <property type="entry name" value="MCPsignal_dom"/>
</dbReference>
<dbReference type="Pfam" id="PF02743">
    <property type="entry name" value="dCache_1"/>
    <property type="match status" value="1"/>
</dbReference>
<dbReference type="InterPro" id="IPR051310">
    <property type="entry name" value="MCP_chemotaxis"/>
</dbReference>
<keyword evidence="5 10" id="KW-1133">Transmembrane helix</keyword>
<evidence type="ECO:0008006" key="15">
    <source>
        <dbReference type="Google" id="ProtNLM"/>
    </source>
</evidence>
<dbReference type="PANTHER" id="PTHR43531:SF11">
    <property type="entry name" value="METHYL-ACCEPTING CHEMOTAXIS PROTEIN 3"/>
    <property type="match status" value="1"/>
</dbReference>
<comment type="caution">
    <text evidence="13">The sequence shown here is derived from an EMBL/GenBank/DDBJ whole genome shotgun (WGS) entry which is preliminary data.</text>
</comment>
<dbReference type="CDD" id="cd11386">
    <property type="entry name" value="MCP_signal"/>
    <property type="match status" value="1"/>
</dbReference>
<dbReference type="Pfam" id="PF00015">
    <property type="entry name" value="MCPsignal"/>
    <property type="match status" value="1"/>
</dbReference>
<evidence type="ECO:0000256" key="8">
    <source>
        <dbReference type="PROSITE-ProRule" id="PRU00284"/>
    </source>
</evidence>
<evidence type="ECO:0000256" key="2">
    <source>
        <dbReference type="ARBA" id="ARBA00022475"/>
    </source>
</evidence>
<dbReference type="Proteomes" id="UP000196386">
    <property type="component" value="Unassembled WGS sequence"/>
</dbReference>
<proteinExistence type="inferred from homology"/>
<keyword evidence="3" id="KW-0145">Chemotaxis</keyword>
<comment type="subcellular location">
    <subcellularLocation>
        <location evidence="1">Cell membrane</location>
        <topology evidence="1">Multi-pass membrane protein</topology>
    </subcellularLocation>
</comment>
<dbReference type="CDD" id="cd06225">
    <property type="entry name" value="HAMP"/>
    <property type="match status" value="1"/>
</dbReference>
<dbReference type="PROSITE" id="PS51257">
    <property type="entry name" value="PROKAR_LIPOPROTEIN"/>
    <property type="match status" value="1"/>
</dbReference>
<keyword evidence="6 10" id="KW-0472">Membrane</keyword>
<reference evidence="14" key="1">
    <citation type="submission" date="2017-04" db="EMBL/GenBank/DDBJ databases">
        <title>Function of individual gut microbiota members based on whole genome sequencing of pure cultures obtained from chicken caecum.</title>
        <authorList>
            <person name="Medvecky M."/>
            <person name="Cejkova D."/>
            <person name="Polansky O."/>
            <person name="Karasova D."/>
            <person name="Kubasova T."/>
            <person name="Cizek A."/>
            <person name="Rychlik I."/>
        </authorList>
    </citation>
    <scope>NUCLEOTIDE SEQUENCE [LARGE SCALE GENOMIC DNA]</scope>
    <source>
        <strain evidence="14">An175</strain>
    </source>
</reference>
<evidence type="ECO:0000313" key="13">
    <source>
        <dbReference type="EMBL" id="OUP68591.1"/>
    </source>
</evidence>
<dbReference type="GO" id="GO:0005886">
    <property type="term" value="C:plasma membrane"/>
    <property type="evidence" value="ECO:0007669"/>
    <property type="project" value="UniProtKB-SubCell"/>
</dbReference>
<name>A0A1Y4MLZ5_9FIRM</name>
<dbReference type="PANTHER" id="PTHR43531">
    <property type="entry name" value="PROTEIN ICFG"/>
    <property type="match status" value="1"/>
</dbReference>
<dbReference type="CDD" id="cd12914">
    <property type="entry name" value="PDC1_DGC_like"/>
    <property type="match status" value="1"/>
</dbReference>
<evidence type="ECO:0000256" key="9">
    <source>
        <dbReference type="SAM" id="MobiDB-lite"/>
    </source>
</evidence>
<evidence type="ECO:0000256" key="3">
    <source>
        <dbReference type="ARBA" id="ARBA00022500"/>
    </source>
</evidence>
<dbReference type="Gene3D" id="6.10.340.10">
    <property type="match status" value="1"/>
</dbReference>
<dbReference type="GO" id="GO:0004888">
    <property type="term" value="F:transmembrane signaling receptor activity"/>
    <property type="evidence" value="ECO:0007669"/>
    <property type="project" value="TreeGrafter"/>
</dbReference>
<keyword evidence="4 10" id="KW-0812">Transmembrane</keyword>
<organism evidence="13 14">
    <name type="scientific">Anaerotruncus colihominis</name>
    <dbReference type="NCBI Taxonomy" id="169435"/>
    <lineage>
        <taxon>Bacteria</taxon>
        <taxon>Bacillati</taxon>
        <taxon>Bacillota</taxon>
        <taxon>Clostridia</taxon>
        <taxon>Eubacteriales</taxon>
        <taxon>Oscillospiraceae</taxon>
        <taxon>Anaerotruncus</taxon>
    </lineage>
</organism>
<dbReference type="Gene3D" id="1.10.287.950">
    <property type="entry name" value="Methyl-accepting chemotaxis protein"/>
    <property type="match status" value="1"/>
</dbReference>
<accession>A0A1Y4MLZ5</accession>
<feature type="domain" description="HAMP" evidence="12">
    <location>
        <begin position="306"/>
        <end position="359"/>
    </location>
</feature>